<dbReference type="EMBL" id="SRZC01000041">
    <property type="protein sequence ID" value="TGX79602.1"/>
    <property type="molecule type" value="Genomic_DNA"/>
</dbReference>
<comment type="caution">
    <text evidence="1">The sequence shown here is derived from an EMBL/GenBank/DDBJ whole genome shotgun (WGS) entry which is preliminary data.</text>
</comment>
<organism evidence="1 2">
    <name type="scientific">Palleniella muris</name>
    <dbReference type="NCBI Taxonomy" id="3038145"/>
    <lineage>
        <taxon>Bacteria</taxon>
        <taxon>Pseudomonadati</taxon>
        <taxon>Bacteroidota</taxon>
        <taxon>Bacteroidia</taxon>
        <taxon>Bacteroidales</taxon>
        <taxon>Prevotellaceae</taxon>
        <taxon>Palleniella</taxon>
    </lineage>
</organism>
<keyword evidence="2" id="KW-1185">Reference proteome</keyword>
<gene>
    <name evidence="1" type="ORF">E5358_14750</name>
</gene>
<evidence type="ECO:0000313" key="2">
    <source>
        <dbReference type="Proteomes" id="UP000308886"/>
    </source>
</evidence>
<evidence type="ECO:0000313" key="1">
    <source>
        <dbReference type="EMBL" id="TGX79602.1"/>
    </source>
</evidence>
<protein>
    <submittedName>
        <fullName evidence="1">XRE family transcriptional regulator</fullName>
    </submittedName>
</protein>
<sequence>MLFGNKIRELRDEQGVLQRQLAALLEIDTPMFSKIERGDRRAKREQVIKLAEYFHQDEKEMLTLWLADKVLDAIGDEDELSHGAITVAQEQIQK</sequence>
<reference evidence="1" key="1">
    <citation type="submission" date="2019-04" db="EMBL/GenBank/DDBJ databases">
        <title>Microbes associate with the intestines of laboratory mice.</title>
        <authorList>
            <person name="Navarre W."/>
            <person name="Wong E."/>
            <person name="Huang K."/>
            <person name="Tropini C."/>
            <person name="Ng K."/>
            <person name="Yu B."/>
        </authorList>
    </citation>
    <scope>NUCLEOTIDE SEQUENCE</scope>
    <source>
        <strain evidence="1">NM73_A23</strain>
    </source>
</reference>
<name>A0AC61QLJ1_9BACT</name>
<proteinExistence type="predicted"/>
<dbReference type="Proteomes" id="UP000308886">
    <property type="component" value="Unassembled WGS sequence"/>
</dbReference>
<accession>A0AC61QLJ1</accession>